<dbReference type="InParanoid" id="A0A1V8TK13"/>
<dbReference type="GO" id="GO:0071949">
    <property type="term" value="F:FAD binding"/>
    <property type="evidence" value="ECO:0007669"/>
    <property type="project" value="InterPro"/>
</dbReference>
<evidence type="ECO:0000313" key="7">
    <source>
        <dbReference type="Proteomes" id="UP000192596"/>
    </source>
</evidence>
<dbReference type="GO" id="GO:0004497">
    <property type="term" value="F:monooxygenase activity"/>
    <property type="evidence" value="ECO:0007669"/>
    <property type="project" value="UniProtKB-KW"/>
</dbReference>
<feature type="domain" description="FAD-binding" evidence="5">
    <location>
        <begin position="313"/>
        <end position="372"/>
    </location>
</feature>
<evidence type="ECO:0000259" key="5">
    <source>
        <dbReference type="Pfam" id="PF01494"/>
    </source>
</evidence>
<dbReference type="SUPFAM" id="SSF51905">
    <property type="entry name" value="FAD/NAD(P)-binding domain"/>
    <property type="match status" value="1"/>
</dbReference>
<name>A0A1V8TK13_9PEZI</name>
<evidence type="ECO:0000256" key="4">
    <source>
        <dbReference type="ARBA" id="ARBA00023033"/>
    </source>
</evidence>
<dbReference type="Proteomes" id="UP000192596">
    <property type="component" value="Unassembled WGS sequence"/>
</dbReference>
<protein>
    <recommendedName>
        <fullName evidence="5">FAD-binding domain-containing protein</fullName>
    </recommendedName>
</protein>
<dbReference type="AlphaFoldDB" id="A0A1V8TK13"/>
<evidence type="ECO:0000313" key="6">
    <source>
        <dbReference type="EMBL" id="OQO11644.1"/>
    </source>
</evidence>
<accession>A0A1V8TK13</accession>
<feature type="domain" description="FAD-binding" evidence="5">
    <location>
        <begin position="19"/>
        <end position="183"/>
    </location>
</feature>
<dbReference type="Gene3D" id="3.50.50.60">
    <property type="entry name" value="FAD/NAD(P)-binding domain"/>
    <property type="match status" value="1"/>
</dbReference>
<dbReference type="OrthoDB" id="655030at2759"/>
<dbReference type="Pfam" id="PF01494">
    <property type="entry name" value="FAD_binding_3"/>
    <property type="match status" value="2"/>
</dbReference>
<evidence type="ECO:0000256" key="3">
    <source>
        <dbReference type="ARBA" id="ARBA00023002"/>
    </source>
</evidence>
<sequence>MTLHNTASTVTKPKPSPNIAILGAGPSGLLLSRLLTQSRIPHKIFDRLPSPATVSKTTSGTLDLHEGSGLLALERAGLLEAFKAKARYDVPQRFADAKGNVKLVIGEGEVSERPEFDRVDLQGLLLGDDGAVRVEWGRKVRGLTREGGEEKGGVVVDFENGKEEGPFDLVVGADGSWSKARSFLTSVKPTYTGRYALTSTLSPSSPFFPTATRLIGPGNSIAMGHGRIISGMKLGSGAYYVWAGVPCPSEADLPDFANSVKDTTKLKAELIEQHFQGWAEDVIGLLKEADGEWYAWPFYAMGEEGVTWDGRKGVTLVGDAAHLIPPNGEGVNSALYDSMLLAEQIIKHGVDRLDEAVVAYEAILKPRAKELIADTGIIEMMYAEDAPDGFVKLFNDMMGGEQKE</sequence>
<proteinExistence type="predicted"/>
<organism evidence="6 7">
    <name type="scientific">Cryoendolithus antarcticus</name>
    <dbReference type="NCBI Taxonomy" id="1507870"/>
    <lineage>
        <taxon>Eukaryota</taxon>
        <taxon>Fungi</taxon>
        <taxon>Dikarya</taxon>
        <taxon>Ascomycota</taxon>
        <taxon>Pezizomycotina</taxon>
        <taxon>Dothideomycetes</taxon>
        <taxon>Dothideomycetidae</taxon>
        <taxon>Cladosporiales</taxon>
        <taxon>Cladosporiaceae</taxon>
        <taxon>Cryoendolithus</taxon>
    </lineage>
</organism>
<comment type="caution">
    <text evidence="6">The sequence shown here is derived from an EMBL/GenBank/DDBJ whole genome shotgun (WGS) entry which is preliminary data.</text>
</comment>
<dbReference type="STRING" id="1507870.A0A1V8TK13"/>
<keyword evidence="3" id="KW-0560">Oxidoreductase</keyword>
<reference evidence="7" key="1">
    <citation type="submission" date="2017-03" db="EMBL/GenBank/DDBJ databases">
        <title>Genomes of endolithic fungi from Antarctica.</title>
        <authorList>
            <person name="Coleine C."/>
            <person name="Masonjones S."/>
            <person name="Stajich J.E."/>
        </authorList>
    </citation>
    <scope>NUCLEOTIDE SEQUENCE [LARGE SCALE GENOMIC DNA]</scope>
    <source>
        <strain evidence="7">CCFEE 5527</strain>
    </source>
</reference>
<dbReference type="PANTHER" id="PTHR46972:SF1">
    <property type="entry name" value="FAD DEPENDENT OXIDOREDUCTASE DOMAIN-CONTAINING PROTEIN"/>
    <property type="match status" value="1"/>
</dbReference>
<dbReference type="InterPro" id="IPR036188">
    <property type="entry name" value="FAD/NAD-bd_sf"/>
</dbReference>
<dbReference type="EMBL" id="NAJO01000006">
    <property type="protein sequence ID" value="OQO11644.1"/>
    <property type="molecule type" value="Genomic_DNA"/>
</dbReference>
<dbReference type="PRINTS" id="PR00420">
    <property type="entry name" value="RNGMNOXGNASE"/>
</dbReference>
<keyword evidence="2" id="KW-0274">FAD</keyword>
<dbReference type="PANTHER" id="PTHR46972">
    <property type="entry name" value="MONOOXYGENASE ASQM-RELATED"/>
    <property type="match status" value="1"/>
</dbReference>
<keyword evidence="4" id="KW-0503">Monooxygenase</keyword>
<dbReference type="InterPro" id="IPR002938">
    <property type="entry name" value="FAD-bd"/>
</dbReference>
<keyword evidence="1" id="KW-0285">Flavoprotein</keyword>
<evidence type="ECO:0000256" key="1">
    <source>
        <dbReference type="ARBA" id="ARBA00022630"/>
    </source>
</evidence>
<keyword evidence="7" id="KW-1185">Reference proteome</keyword>
<evidence type="ECO:0000256" key="2">
    <source>
        <dbReference type="ARBA" id="ARBA00022827"/>
    </source>
</evidence>
<gene>
    <name evidence="6" type="ORF">B0A48_03371</name>
</gene>